<comment type="caution">
    <text evidence="2">The sequence shown here is derived from an EMBL/GenBank/DDBJ whole genome shotgun (WGS) entry which is preliminary data.</text>
</comment>
<protein>
    <submittedName>
        <fullName evidence="2">Uncharacterized protein</fullName>
    </submittedName>
</protein>
<dbReference type="RefSeq" id="XP_056052826.1">
    <property type="nucleotide sequence ID" value="XM_056201035.1"/>
</dbReference>
<keyword evidence="1" id="KW-0732">Signal</keyword>
<evidence type="ECO:0000313" key="2">
    <source>
        <dbReference type="EMBL" id="KAJ4151112.1"/>
    </source>
</evidence>
<organism evidence="2 3">
    <name type="scientific">Akanthomyces muscarius</name>
    <name type="common">Entomopathogenic fungus</name>
    <name type="synonym">Lecanicillium muscarium</name>
    <dbReference type="NCBI Taxonomy" id="2231603"/>
    <lineage>
        <taxon>Eukaryota</taxon>
        <taxon>Fungi</taxon>
        <taxon>Dikarya</taxon>
        <taxon>Ascomycota</taxon>
        <taxon>Pezizomycotina</taxon>
        <taxon>Sordariomycetes</taxon>
        <taxon>Hypocreomycetidae</taxon>
        <taxon>Hypocreales</taxon>
        <taxon>Cordycipitaceae</taxon>
        <taxon>Akanthomyces</taxon>
    </lineage>
</organism>
<sequence>MKFLSVLSSTLALATGLAAAVPKNMAPKANTREMMAALNITDVASLAQFVRMNEKEFTGPLPAVISVIGGLIGPGLAGSLQNAVAELFKGGDFVLNGPLDVIENLLKLNIPGALRSSLTTILNTAKSLPKDATNIIGGGKKPEKQPKF</sequence>
<dbReference type="Proteomes" id="UP001144673">
    <property type="component" value="Chromosome 4"/>
</dbReference>
<feature type="chain" id="PRO_5040922945" evidence="1">
    <location>
        <begin position="21"/>
        <end position="148"/>
    </location>
</feature>
<keyword evidence="3" id="KW-1185">Reference proteome</keyword>
<dbReference type="GeneID" id="80898988"/>
<name>A0A9W8QC24_AKAMU</name>
<accession>A0A9W8QC24</accession>
<dbReference type="AlphaFoldDB" id="A0A9W8QC24"/>
<dbReference type="EMBL" id="JAJHUN010000009">
    <property type="protein sequence ID" value="KAJ4151112.1"/>
    <property type="molecule type" value="Genomic_DNA"/>
</dbReference>
<reference evidence="2" key="1">
    <citation type="journal article" date="2023" name="Access Microbiol">
        <title>De-novo genome assembly for Akanthomyces muscarius, a biocontrol agent of insect agricultural pests.</title>
        <authorList>
            <person name="Erdos Z."/>
            <person name="Studholme D.J."/>
            <person name="Raymond B."/>
            <person name="Sharma M."/>
        </authorList>
    </citation>
    <scope>NUCLEOTIDE SEQUENCE</scope>
    <source>
        <strain evidence="2">Ve6</strain>
    </source>
</reference>
<gene>
    <name evidence="2" type="ORF">LMH87_011829</name>
</gene>
<evidence type="ECO:0000256" key="1">
    <source>
        <dbReference type="SAM" id="SignalP"/>
    </source>
</evidence>
<evidence type="ECO:0000313" key="3">
    <source>
        <dbReference type="Proteomes" id="UP001144673"/>
    </source>
</evidence>
<dbReference type="KEGG" id="amus:LMH87_011829"/>
<proteinExistence type="predicted"/>
<feature type="signal peptide" evidence="1">
    <location>
        <begin position="1"/>
        <end position="20"/>
    </location>
</feature>